<keyword evidence="5" id="KW-1185">Reference proteome</keyword>
<evidence type="ECO:0000313" key="5">
    <source>
        <dbReference type="Proteomes" id="UP001285441"/>
    </source>
</evidence>
<dbReference type="PANTHER" id="PTHR10622">
    <property type="entry name" value="HET DOMAIN-CONTAINING PROTEIN"/>
    <property type="match status" value="1"/>
</dbReference>
<dbReference type="InterPro" id="IPR058525">
    <property type="entry name" value="DUF8212"/>
</dbReference>
<protein>
    <submittedName>
        <fullName evidence="4">Heterokaryon incompatibility protein-domain-containing protein</fullName>
    </submittedName>
</protein>
<organism evidence="4 5">
    <name type="scientific">Podospora didyma</name>
    <dbReference type="NCBI Taxonomy" id="330526"/>
    <lineage>
        <taxon>Eukaryota</taxon>
        <taxon>Fungi</taxon>
        <taxon>Dikarya</taxon>
        <taxon>Ascomycota</taxon>
        <taxon>Pezizomycotina</taxon>
        <taxon>Sordariomycetes</taxon>
        <taxon>Sordariomycetidae</taxon>
        <taxon>Sordariales</taxon>
        <taxon>Podosporaceae</taxon>
        <taxon>Podospora</taxon>
    </lineage>
</organism>
<dbReference type="Pfam" id="PF26640">
    <property type="entry name" value="DUF8212"/>
    <property type="match status" value="1"/>
</dbReference>
<sequence>MRLLKTDTLELVEFVGRVPPYVILSHTWGSDEVSFLDLKTVSKAGLKKKAGYAKIVGCCARAIEDGYEYAWVDTCCIDKSSSAELSEAINSMYRWYHEAEICYAYMSDVSLEVQPPSAPASVSSGYGGKKEANEHGSPRPPPFRTIPSLLRDYETLPRTFQNSRWFARGWTLQELIAPPLVEFYAHDWREIGTKFSLRKDINRITGIGINVLEGADPSTCHVAERMSWAANRQTTRIEDAAYCLLGIFKVHMPLIYGEGQRAFFRLQEEIMKTTEDYTMLAWGLSKCLSSNLHTWNMKGMMQHINPVDQRRPFADSPDDFQLQSRATWTYSRLIPDLSQAKAAQEGPEDDTPPLMTSRGLRLSLLLRHPKTQSSDIQAYINCRTSRPGASQDATLSPVCLILRRQEGSNIYTGSDNPNNAFVLLDNDRELAHFTRKTVYLSTATKDTVLSQIHNHRMNSLDKTLYMLDRPKPPRMSSTSSTDSSIPPPKFSWKITSCFSHAVGAGRGHAHYEVPRKFTPATLFQPFDLPPSTARIFAFEPSHVASEAFAIVVGQGWCDIVPIHDPEFKAAWGGENGVLLVRDGYWNEGLALKFICYVAQKPCQFSYNSEEKGEAVDRVERRFGNFSVLVSLKKARRGDINCESAIKILWVVTMD</sequence>
<evidence type="ECO:0000313" key="4">
    <source>
        <dbReference type="EMBL" id="KAK3385200.1"/>
    </source>
</evidence>
<feature type="domain" description="DUF8212" evidence="3">
    <location>
        <begin position="261"/>
        <end position="325"/>
    </location>
</feature>
<reference evidence="4" key="1">
    <citation type="journal article" date="2023" name="Mol. Phylogenet. Evol.">
        <title>Genome-scale phylogeny and comparative genomics of the fungal order Sordariales.</title>
        <authorList>
            <person name="Hensen N."/>
            <person name="Bonometti L."/>
            <person name="Westerberg I."/>
            <person name="Brannstrom I.O."/>
            <person name="Guillou S."/>
            <person name="Cros-Aarteil S."/>
            <person name="Calhoun S."/>
            <person name="Haridas S."/>
            <person name="Kuo A."/>
            <person name="Mondo S."/>
            <person name="Pangilinan J."/>
            <person name="Riley R."/>
            <person name="LaButti K."/>
            <person name="Andreopoulos B."/>
            <person name="Lipzen A."/>
            <person name="Chen C."/>
            <person name="Yan M."/>
            <person name="Daum C."/>
            <person name="Ng V."/>
            <person name="Clum A."/>
            <person name="Steindorff A."/>
            <person name="Ohm R.A."/>
            <person name="Martin F."/>
            <person name="Silar P."/>
            <person name="Natvig D.O."/>
            <person name="Lalanne C."/>
            <person name="Gautier V."/>
            <person name="Ament-Velasquez S.L."/>
            <person name="Kruys A."/>
            <person name="Hutchinson M.I."/>
            <person name="Powell A.J."/>
            <person name="Barry K."/>
            <person name="Miller A.N."/>
            <person name="Grigoriev I.V."/>
            <person name="Debuchy R."/>
            <person name="Gladieux P."/>
            <person name="Hiltunen Thoren M."/>
            <person name="Johannesson H."/>
        </authorList>
    </citation>
    <scope>NUCLEOTIDE SEQUENCE</scope>
    <source>
        <strain evidence="4">CBS 232.78</strain>
    </source>
</reference>
<evidence type="ECO:0000259" key="3">
    <source>
        <dbReference type="Pfam" id="PF26640"/>
    </source>
</evidence>
<dbReference type="PANTHER" id="PTHR10622:SF10">
    <property type="entry name" value="HET DOMAIN-CONTAINING PROTEIN"/>
    <property type="match status" value="1"/>
</dbReference>
<comment type="caution">
    <text evidence="4">The sequence shown here is derived from an EMBL/GenBank/DDBJ whole genome shotgun (WGS) entry which is preliminary data.</text>
</comment>
<reference evidence="4" key="2">
    <citation type="submission" date="2023-06" db="EMBL/GenBank/DDBJ databases">
        <authorList>
            <consortium name="Lawrence Berkeley National Laboratory"/>
            <person name="Haridas S."/>
            <person name="Hensen N."/>
            <person name="Bonometti L."/>
            <person name="Westerberg I."/>
            <person name="Brannstrom I.O."/>
            <person name="Guillou S."/>
            <person name="Cros-Aarteil S."/>
            <person name="Calhoun S."/>
            <person name="Kuo A."/>
            <person name="Mondo S."/>
            <person name="Pangilinan J."/>
            <person name="Riley R."/>
            <person name="LaButti K."/>
            <person name="Andreopoulos B."/>
            <person name="Lipzen A."/>
            <person name="Chen C."/>
            <person name="Yanf M."/>
            <person name="Daum C."/>
            <person name="Ng V."/>
            <person name="Clum A."/>
            <person name="Steindorff A."/>
            <person name="Ohm R."/>
            <person name="Martin F."/>
            <person name="Silar P."/>
            <person name="Natvig D."/>
            <person name="Lalanne C."/>
            <person name="Gautier V."/>
            <person name="Ament-velasquez S.L."/>
            <person name="Kruys A."/>
            <person name="Hutchinson M.I."/>
            <person name="Powell A.J."/>
            <person name="Barry K."/>
            <person name="Miller A.N."/>
            <person name="Grigoriev I.V."/>
            <person name="Debuchy R."/>
            <person name="Gladieux P."/>
            <person name="Thoren M.H."/>
            <person name="Johannesson H."/>
        </authorList>
    </citation>
    <scope>NUCLEOTIDE SEQUENCE</scope>
    <source>
        <strain evidence="4">CBS 232.78</strain>
    </source>
</reference>
<evidence type="ECO:0000259" key="2">
    <source>
        <dbReference type="Pfam" id="PF06985"/>
    </source>
</evidence>
<feature type="compositionally biased region" description="Basic and acidic residues" evidence="1">
    <location>
        <begin position="128"/>
        <end position="137"/>
    </location>
</feature>
<evidence type="ECO:0000256" key="1">
    <source>
        <dbReference type="SAM" id="MobiDB-lite"/>
    </source>
</evidence>
<name>A0AAE0NPN0_9PEZI</name>
<proteinExistence type="predicted"/>
<gene>
    <name evidence="4" type="ORF">B0H63DRAFT_559865</name>
</gene>
<feature type="region of interest" description="Disordered" evidence="1">
    <location>
        <begin position="120"/>
        <end position="145"/>
    </location>
</feature>
<accession>A0AAE0NPN0</accession>
<dbReference type="InterPro" id="IPR010730">
    <property type="entry name" value="HET"/>
</dbReference>
<feature type="domain" description="Heterokaryon incompatibility" evidence="2">
    <location>
        <begin position="21"/>
        <end position="174"/>
    </location>
</feature>
<dbReference type="AlphaFoldDB" id="A0AAE0NPN0"/>
<dbReference type="EMBL" id="JAULSW010000004">
    <property type="protein sequence ID" value="KAK3385200.1"/>
    <property type="molecule type" value="Genomic_DNA"/>
</dbReference>
<dbReference type="Pfam" id="PF06985">
    <property type="entry name" value="HET"/>
    <property type="match status" value="1"/>
</dbReference>
<dbReference type="Proteomes" id="UP001285441">
    <property type="component" value="Unassembled WGS sequence"/>
</dbReference>